<name>A0A7J7JW09_BUGNE</name>
<evidence type="ECO:0000313" key="1">
    <source>
        <dbReference type="EMBL" id="KAF6029894.1"/>
    </source>
</evidence>
<gene>
    <name evidence="1" type="ORF">EB796_011793</name>
</gene>
<dbReference type="InterPro" id="IPR019265">
    <property type="entry name" value="RTRAF"/>
</dbReference>
<keyword evidence="2" id="KW-1185">Reference proteome</keyword>
<reference evidence="1" key="1">
    <citation type="submission" date="2020-06" db="EMBL/GenBank/DDBJ databases">
        <title>Draft genome of Bugula neritina, a colonial animal packing powerful symbionts and potential medicines.</title>
        <authorList>
            <person name="Rayko M."/>
        </authorList>
    </citation>
    <scope>NUCLEOTIDE SEQUENCE [LARGE SCALE GENOMIC DNA]</scope>
    <source>
        <strain evidence="1">Kwan_BN1</strain>
    </source>
</reference>
<protein>
    <submittedName>
        <fullName evidence="1">Uncharacterized protein</fullName>
    </submittedName>
</protein>
<dbReference type="EMBL" id="VXIV02001781">
    <property type="protein sequence ID" value="KAF6029894.1"/>
    <property type="molecule type" value="Genomic_DNA"/>
</dbReference>
<dbReference type="AlphaFoldDB" id="A0A7J7JW09"/>
<dbReference type="Proteomes" id="UP000593567">
    <property type="component" value="Unassembled WGS sequence"/>
</dbReference>
<evidence type="ECO:0000313" key="2">
    <source>
        <dbReference type="Proteomes" id="UP000593567"/>
    </source>
</evidence>
<dbReference type="OrthoDB" id="514167at2759"/>
<comment type="caution">
    <text evidence="1">The sequence shown here is derived from an EMBL/GenBank/DDBJ whole genome shotgun (WGS) entry which is preliminary data.</text>
</comment>
<dbReference type="Pfam" id="PF10036">
    <property type="entry name" value="RLL"/>
    <property type="match status" value="1"/>
</dbReference>
<proteinExistence type="predicted"/>
<organism evidence="1 2">
    <name type="scientific">Bugula neritina</name>
    <name type="common">Brown bryozoan</name>
    <name type="synonym">Sertularia neritina</name>
    <dbReference type="NCBI Taxonomy" id="10212"/>
    <lineage>
        <taxon>Eukaryota</taxon>
        <taxon>Metazoa</taxon>
        <taxon>Spiralia</taxon>
        <taxon>Lophotrochozoa</taxon>
        <taxon>Bryozoa</taxon>
        <taxon>Gymnolaemata</taxon>
        <taxon>Cheilostomatida</taxon>
        <taxon>Flustrina</taxon>
        <taxon>Buguloidea</taxon>
        <taxon>Bugulidae</taxon>
        <taxon>Bugula</taxon>
    </lineage>
</organism>
<dbReference type="PANTHER" id="PTHR15924">
    <property type="entry name" value="CLE"/>
    <property type="match status" value="1"/>
</dbReference>
<sequence length="70" mass="8218">MRRRRNIILRGYKCHVLLVDYVTEEAVKILRLLHIQNLRQLQSQINEALVIVQNVTANPKTDQRLGKIGR</sequence>
<accession>A0A7J7JW09</accession>